<organism evidence="2 3">
    <name type="scientific">Eubacterium oxidoreducens</name>
    <dbReference type="NCBI Taxonomy" id="1732"/>
    <lineage>
        <taxon>Bacteria</taxon>
        <taxon>Bacillati</taxon>
        <taxon>Bacillota</taxon>
        <taxon>Clostridia</taxon>
        <taxon>Eubacteriales</taxon>
        <taxon>Eubacteriaceae</taxon>
        <taxon>Eubacterium</taxon>
    </lineage>
</organism>
<evidence type="ECO:0000259" key="1">
    <source>
        <dbReference type="SMART" id="SM00635"/>
    </source>
</evidence>
<dbReference type="Gene3D" id="3.90.1720.10">
    <property type="entry name" value="endopeptidase domain like (from Nostoc punctiforme)"/>
    <property type="match status" value="1"/>
</dbReference>
<dbReference type="InterPro" id="IPR003343">
    <property type="entry name" value="Big_2"/>
</dbReference>
<sequence length="467" mass="50891">MVTLLVATIGAGLITGTTVSAIETPDSGDIVSTITGNTLELDYDVSGVLKFDVDLSEVLTSDGSQKYANYDSNSSVYVTGYTVNKESVMTVDNQGKYTTLSEGVTNLTVEGYYYYWENSSWETETFSYSVTVAVFKDLSTLALSSTTLNVYSDKNSSSTVKGSVSLVGTHYTFSKSDITLTESASTSKISSWTIADNKITFVFKKTGSETITLSFYNRADNSYVKLKLKVKISKCYISSTSVLMYTGQKVTLKMKSTDSSSNTVDNSAITWTSSNTKVATINSSGKITAKKAGTAIITAVVNGKKYGSAVNVTSKKKYKAIKKAKSIYSSSSYSQAKRMSKGYYDCSSLVWRAYAPQGIYFGVKKGWAPVAASIAKYLSKHGKLKGKITISKIKKYALQAGDVIFKTGESNGRYKGIYHIEMFTGYRFTSFNSDGSANVTTTWVARYDGYLEYSIATESRTPIYGRP</sequence>
<evidence type="ECO:0000313" key="2">
    <source>
        <dbReference type="EMBL" id="SDB26308.1"/>
    </source>
</evidence>
<dbReference type="Proteomes" id="UP000199228">
    <property type="component" value="Unassembled WGS sequence"/>
</dbReference>
<evidence type="ECO:0000313" key="3">
    <source>
        <dbReference type="Proteomes" id="UP000199228"/>
    </source>
</evidence>
<proteinExistence type="predicted"/>
<dbReference type="SMART" id="SM00635">
    <property type="entry name" value="BID_2"/>
    <property type="match status" value="1"/>
</dbReference>
<name>A0A1G6C0F7_EUBOX</name>
<dbReference type="Gene3D" id="2.60.40.1080">
    <property type="match status" value="1"/>
</dbReference>
<dbReference type="EMBL" id="FMXR01000014">
    <property type="protein sequence ID" value="SDB26308.1"/>
    <property type="molecule type" value="Genomic_DNA"/>
</dbReference>
<dbReference type="SUPFAM" id="SSF49373">
    <property type="entry name" value="Invasin/intimin cell-adhesion fragments"/>
    <property type="match status" value="1"/>
</dbReference>
<dbReference type="AlphaFoldDB" id="A0A1G6C0F7"/>
<accession>A0A1G6C0F7</accession>
<protein>
    <submittedName>
        <fullName evidence="2">Ig-like domain (Group 2)</fullName>
    </submittedName>
</protein>
<dbReference type="STRING" id="1732.SAMN02910417_01934"/>
<gene>
    <name evidence="2" type="ORF">SAMN02910417_01934</name>
</gene>
<dbReference type="InterPro" id="IPR008964">
    <property type="entry name" value="Invasin/intimin_cell_adhesion"/>
</dbReference>
<reference evidence="2 3" key="1">
    <citation type="submission" date="2016-10" db="EMBL/GenBank/DDBJ databases">
        <authorList>
            <person name="de Groot N.N."/>
        </authorList>
    </citation>
    <scope>NUCLEOTIDE SEQUENCE [LARGE SCALE GENOMIC DNA]</scope>
    <source>
        <strain evidence="2 3">DSM 3217</strain>
    </source>
</reference>
<feature type="domain" description="BIG2" evidence="1">
    <location>
        <begin position="231"/>
        <end position="311"/>
    </location>
</feature>
<keyword evidence="3" id="KW-1185">Reference proteome</keyword>
<dbReference type="Pfam" id="PF02368">
    <property type="entry name" value="Big_2"/>
    <property type="match status" value="1"/>
</dbReference>